<dbReference type="SUPFAM" id="SSF48179">
    <property type="entry name" value="6-phosphogluconate dehydrogenase C-terminal domain-like"/>
    <property type="match status" value="1"/>
</dbReference>
<dbReference type="PANTHER" id="PTHR43491">
    <property type="entry name" value="UDP-N-ACETYL-D-MANNOSAMINE DEHYDROGENASE"/>
    <property type="match status" value="1"/>
</dbReference>
<dbReference type="InterPro" id="IPR028359">
    <property type="entry name" value="UDP_ManNAc/GlcNAc_DH"/>
</dbReference>
<evidence type="ECO:0000259" key="2">
    <source>
        <dbReference type="SMART" id="SM00984"/>
    </source>
</evidence>
<evidence type="ECO:0000313" key="3">
    <source>
        <dbReference type="EMBL" id="SVD02720.1"/>
    </source>
</evidence>
<dbReference type="InterPro" id="IPR017476">
    <property type="entry name" value="UDP-Glc/GDP-Man"/>
</dbReference>
<name>A0A382RZ00_9ZZZZ</name>
<dbReference type="PIRSF" id="PIRSF500136">
    <property type="entry name" value="UDP_ManNAc_DH"/>
    <property type="match status" value="1"/>
</dbReference>
<dbReference type="SUPFAM" id="SSF52413">
    <property type="entry name" value="UDP-glucose/GDP-mannose dehydrogenase C-terminal domain"/>
    <property type="match status" value="1"/>
</dbReference>
<dbReference type="GO" id="GO:0000271">
    <property type="term" value="P:polysaccharide biosynthetic process"/>
    <property type="evidence" value="ECO:0007669"/>
    <property type="project" value="InterPro"/>
</dbReference>
<dbReference type="GO" id="GO:0051287">
    <property type="term" value="F:NAD binding"/>
    <property type="evidence" value="ECO:0007669"/>
    <property type="project" value="InterPro"/>
</dbReference>
<dbReference type="Gene3D" id="3.40.50.720">
    <property type="entry name" value="NAD(P)-binding Rossmann-like Domain"/>
    <property type="match status" value="1"/>
</dbReference>
<comment type="similarity">
    <text evidence="1">Belongs to the UDP-glucose/GDP-mannose dehydrogenase family.</text>
</comment>
<organism evidence="3">
    <name type="scientific">marine metagenome</name>
    <dbReference type="NCBI Taxonomy" id="408172"/>
    <lineage>
        <taxon>unclassified sequences</taxon>
        <taxon>metagenomes</taxon>
        <taxon>ecological metagenomes</taxon>
    </lineage>
</organism>
<dbReference type="InterPro" id="IPR036220">
    <property type="entry name" value="UDP-Glc/GDP-Man_DH_C_sf"/>
</dbReference>
<protein>
    <recommendedName>
        <fullName evidence="2">UDP-glucose/GDP-mannose dehydrogenase C-terminal domain-containing protein</fullName>
    </recommendedName>
</protein>
<dbReference type="Pfam" id="PF00984">
    <property type="entry name" value="UDPG_MGDP_dh"/>
    <property type="match status" value="1"/>
</dbReference>
<dbReference type="AlphaFoldDB" id="A0A382RZ00"/>
<dbReference type="InterPro" id="IPR014026">
    <property type="entry name" value="UDP-Glc/GDP-Man_DH_dimer"/>
</dbReference>
<evidence type="ECO:0000256" key="1">
    <source>
        <dbReference type="ARBA" id="ARBA00006601"/>
    </source>
</evidence>
<gene>
    <name evidence="3" type="ORF">METZ01_LOCUS355574</name>
</gene>
<sequence>SETGKLLENSYRAVNIAFVEEWGRFAEEVGIDLYEVIDAIRMRPTHANMRQPGFGVGGYCLTKDPLFAKIAAKEILNLNGHEFPFSSQAVQVNDEMPLVTLKKLKNHFKGDLNGINILLMGVTYRQDVGDTRFSPSEIFVKKARSQGFEISVHDPLVDHWDEVDIDVQNDLQDSADYDVIVFAVPHKEYVGINLNEWITNKRTLLFDANNVLSKKQFLEIKEHNLNYISIGRG</sequence>
<feature type="domain" description="UDP-glucose/GDP-mannose dehydrogenase C-terminal" evidence="2">
    <location>
        <begin position="118"/>
        <end position="214"/>
    </location>
</feature>
<reference evidence="3" key="1">
    <citation type="submission" date="2018-05" db="EMBL/GenBank/DDBJ databases">
        <authorList>
            <person name="Lanie J.A."/>
            <person name="Ng W.-L."/>
            <person name="Kazmierczak K.M."/>
            <person name="Andrzejewski T.M."/>
            <person name="Davidsen T.M."/>
            <person name="Wayne K.J."/>
            <person name="Tettelin H."/>
            <person name="Glass J.I."/>
            <person name="Rusch D."/>
            <person name="Podicherti R."/>
            <person name="Tsui H.-C.T."/>
            <person name="Winkler M.E."/>
        </authorList>
    </citation>
    <scope>NUCLEOTIDE SEQUENCE</scope>
</reference>
<dbReference type="InterPro" id="IPR008927">
    <property type="entry name" value="6-PGluconate_DH-like_C_sf"/>
</dbReference>
<accession>A0A382RZ00</accession>
<dbReference type="PIRSF" id="PIRSF000124">
    <property type="entry name" value="UDPglc_GDPman_dh"/>
    <property type="match status" value="1"/>
</dbReference>
<dbReference type="GO" id="GO:0016616">
    <property type="term" value="F:oxidoreductase activity, acting on the CH-OH group of donors, NAD or NADP as acceptor"/>
    <property type="evidence" value="ECO:0007669"/>
    <property type="project" value="InterPro"/>
</dbReference>
<proteinExistence type="inferred from homology"/>
<dbReference type="SMART" id="SM00984">
    <property type="entry name" value="UDPG_MGDP_dh_C"/>
    <property type="match status" value="1"/>
</dbReference>
<dbReference type="Pfam" id="PF03720">
    <property type="entry name" value="UDPG_MGDP_dh_C"/>
    <property type="match status" value="1"/>
</dbReference>
<dbReference type="GO" id="GO:0016628">
    <property type="term" value="F:oxidoreductase activity, acting on the CH-CH group of donors, NAD or NADP as acceptor"/>
    <property type="evidence" value="ECO:0007669"/>
    <property type="project" value="InterPro"/>
</dbReference>
<dbReference type="PANTHER" id="PTHR43491:SF2">
    <property type="entry name" value="UDP-N-ACETYL-D-MANNOSAMINE DEHYDROGENASE"/>
    <property type="match status" value="1"/>
</dbReference>
<dbReference type="InterPro" id="IPR014027">
    <property type="entry name" value="UDP-Glc/GDP-Man_DH_C"/>
</dbReference>
<feature type="non-terminal residue" evidence="3">
    <location>
        <position position="1"/>
    </location>
</feature>
<dbReference type="EMBL" id="UINC01125113">
    <property type="protein sequence ID" value="SVD02720.1"/>
    <property type="molecule type" value="Genomic_DNA"/>
</dbReference>